<organism evidence="1">
    <name type="scientific">marine sediment metagenome</name>
    <dbReference type="NCBI Taxonomy" id="412755"/>
    <lineage>
        <taxon>unclassified sequences</taxon>
        <taxon>metagenomes</taxon>
        <taxon>ecological metagenomes</taxon>
    </lineage>
</organism>
<name>A0A0F9PEG5_9ZZZZ</name>
<accession>A0A0F9PEG5</accession>
<dbReference type="NCBIfam" id="TIGR01641">
    <property type="entry name" value="phageSPP1_gp7"/>
    <property type="match status" value="1"/>
</dbReference>
<sequence length="337" mass="38559">MDRLVYGLYKEREESLPWWQIVMPIESQLQNCGYKAVCGGHEYADSFTIGFNKTAQMLDWDYRADIEEMITGLGFPATKKAMDLVHGSLEGGESPPIEALNKLMAYEQAKAIARTVMMNIYVKSALRKWDEDGITRVKRMEVRDKKTCPICKALNGKEYEISDLINLVFPLTNDSHPSCRGTFLPLISLDTYDPKVREIPLAVDFQAGVSKATNVPIEIRPWLRNFLKNLDVPMQVTFDPTMKEAYTWDAFDVSINPSALEDEDPREIVLQVIADQVWPEFEQDFNDEYIPLIKSGLAQPAKSFQNQKELFTNNYISWKMGQDPDAFSNAWWAKIMG</sequence>
<evidence type="ECO:0000313" key="1">
    <source>
        <dbReference type="EMBL" id="KKN30220.1"/>
    </source>
</evidence>
<dbReference type="InterPro" id="IPR006528">
    <property type="entry name" value="Phage_head_morphogenesis_dom"/>
</dbReference>
<gene>
    <name evidence="1" type="ORF">LCGC14_0836260</name>
</gene>
<evidence type="ECO:0008006" key="2">
    <source>
        <dbReference type="Google" id="ProtNLM"/>
    </source>
</evidence>
<reference evidence="1" key="1">
    <citation type="journal article" date="2015" name="Nature">
        <title>Complex archaea that bridge the gap between prokaryotes and eukaryotes.</title>
        <authorList>
            <person name="Spang A."/>
            <person name="Saw J.H."/>
            <person name="Jorgensen S.L."/>
            <person name="Zaremba-Niedzwiedzka K."/>
            <person name="Martijn J."/>
            <person name="Lind A.E."/>
            <person name="van Eijk R."/>
            <person name="Schleper C."/>
            <person name="Guy L."/>
            <person name="Ettema T.J."/>
        </authorList>
    </citation>
    <scope>NUCLEOTIDE SEQUENCE</scope>
</reference>
<protein>
    <recommendedName>
        <fullName evidence="2">Phage head morphogenesis domain-containing protein</fullName>
    </recommendedName>
</protein>
<dbReference type="AlphaFoldDB" id="A0A0F9PEG5"/>
<dbReference type="EMBL" id="LAZR01002425">
    <property type="protein sequence ID" value="KKN30220.1"/>
    <property type="molecule type" value="Genomic_DNA"/>
</dbReference>
<comment type="caution">
    <text evidence="1">The sequence shown here is derived from an EMBL/GenBank/DDBJ whole genome shotgun (WGS) entry which is preliminary data.</text>
</comment>
<proteinExistence type="predicted"/>